<gene>
    <name evidence="6" type="ORF">DASC09_037080</name>
</gene>
<evidence type="ECO:0000256" key="5">
    <source>
        <dbReference type="SAM" id="Phobius"/>
    </source>
</evidence>
<evidence type="ECO:0000256" key="4">
    <source>
        <dbReference type="ARBA" id="ARBA00023136"/>
    </source>
</evidence>
<keyword evidence="7" id="KW-1185">Reference proteome</keyword>
<evidence type="ECO:0000313" key="7">
    <source>
        <dbReference type="Proteomes" id="UP001360560"/>
    </source>
</evidence>
<dbReference type="Proteomes" id="UP001360560">
    <property type="component" value="Unassembled WGS sequence"/>
</dbReference>
<dbReference type="InterPro" id="IPR056552">
    <property type="entry name" value="Ribonucl_Kappa"/>
</dbReference>
<dbReference type="GeneID" id="90074358"/>
<proteinExistence type="predicted"/>
<evidence type="ECO:0000313" key="6">
    <source>
        <dbReference type="EMBL" id="GMM36383.1"/>
    </source>
</evidence>
<feature type="transmembrane region" description="Helical" evidence="5">
    <location>
        <begin position="12"/>
        <end position="34"/>
    </location>
</feature>
<dbReference type="RefSeq" id="XP_064853379.1">
    <property type="nucleotide sequence ID" value="XM_064997307.1"/>
</dbReference>
<evidence type="ECO:0000256" key="3">
    <source>
        <dbReference type="ARBA" id="ARBA00022989"/>
    </source>
</evidence>
<sequence length="84" mass="8907">MKALTTPAKAYFCTVVSAFGVVILGFLGMLFHQGHEALLGSTSAPEDGVAVSHTLWGAAFVYALFLGFCGCQIAVIRNNSRIKL</sequence>
<keyword evidence="2 5" id="KW-0812">Transmembrane</keyword>
<dbReference type="AlphaFoldDB" id="A0AAV5QNM9"/>
<reference evidence="6 7" key="1">
    <citation type="journal article" date="2023" name="Elife">
        <title>Identification of key yeast species and microbe-microbe interactions impacting larval growth of Drosophila in the wild.</title>
        <authorList>
            <person name="Mure A."/>
            <person name="Sugiura Y."/>
            <person name="Maeda R."/>
            <person name="Honda K."/>
            <person name="Sakurai N."/>
            <person name="Takahashi Y."/>
            <person name="Watada M."/>
            <person name="Katoh T."/>
            <person name="Gotoh A."/>
            <person name="Gotoh Y."/>
            <person name="Taniguchi I."/>
            <person name="Nakamura K."/>
            <person name="Hayashi T."/>
            <person name="Katayama T."/>
            <person name="Uemura T."/>
            <person name="Hattori Y."/>
        </authorList>
    </citation>
    <scope>NUCLEOTIDE SEQUENCE [LARGE SCALE GENOMIC DNA]</scope>
    <source>
        <strain evidence="6 7">SC-9</strain>
    </source>
</reference>
<name>A0AAV5QNM9_9ASCO</name>
<dbReference type="Pfam" id="PF23489">
    <property type="entry name" value="V-ATPase_su_f"/>
    <property type="match status" value="1"/>
</dbReference>
<protein>
    <submittedName>
        <fullName evidence="6">Uncharacterized protein</fullName>
    </submittedName>
</protein>
<dbReference type="EMBL" id="BTFZ01000011">
    <property type="protein sequence ID" value="GMM36383.1"/>
    <property type="molecule type" value="Genomic_DNA"/>
</dbReference>
<keyword evidence="3 5" id="KW-1133">Transmembrane helix</keyword>
<organism evidence="6 7">
    <name type="scientific">Saccharomycopsis crataegensis</name>
    <dbReference type="NCBI Taxonomy" id="43959"/>
    <lineage>
        <taxon>Eukaryota</taxon>
        <taxon>Fungi</taxon>
        <taxon>Dikarya</taxon>
        <taxon>Ascomycota</taxon>
        <taxon>Saccharomycotina</taxon>
        <taxon>Saccharomycetes</taxon>
        <taxon>Saccharomycopsidaceae</taxon>
        <taxon>Saccharomycopsis</taxon>
    </lineage>
</organism>
<accession>A0AAV5QNM9</accession>
<dbReference type="GO" id="GO:0016020">
    <property type="term" value="C:membrane"/>
    <property type="evidence" value="ECO:0007669"/>
    <property type="project" value="UniProtKB-SubCell"/>
</dbReference>
<evidence type="ECO:0000256" key="1">
    <source>
        <dbReference type="ARBA" id="ARBA00004370"/>
    </source>
</evidence>
<comment type="subcellular location">
    <subcellularLocation>
        <location evidence="1">Membrane</location>
    </subcellularLocation>
</comment>
<evidence type="ECO:0000256" key="2">
    <source>
        <dbReference type="ARBA" id="ARBA00022692"/>
    </source>
</evidence>
<feature type="transmembrane region" description="Helical" evidence="5">
    <location>
        <begin position="54"/>
        <end position="76"/>
    </location>
</feature>
<comment type="caution">
    <text evidence="6">The sequence shown here is derived from an EMBL/GenBank/DDBJ whole genome shotgun (WGS) entry which is preliminary data.</text>
</comment>
<keyword evidence="4 5" id="KW-0472">Membrane</keyword>